<organism evidence="1 2">
    <name type="scientific">Thelohanellus kitauei</name>
    <name type="common">Myxosporean</name>
    <dbReference type="NCBI Taxonomy" id="669202"/>
    <lineage>
        <taxon>Eukaryota</taxon>
        <taxon>Metazoa</taxon>
        <taxon>Cnidaria</taxon>
        <taxon>Myxozoa</taxon>
        <taxon>Myxosporea</taxon>
        <taxon>Bivalvulida</taxon>
        <taxon>Platysporina</taxon>
        <taxon>Myxobolidae</taxon>
        <taxon>Thelohanellus</taxon>
    </lineage>
</organism>
<dbReference type="PANTHER" id="PTHR47163:SF2">
    <property type="entry name" value="SI:DKEY-17M8.2"/>
    <property type="match status" value="1"/>
</dbReference>
<dbReference type="OrthoDB" id="10052789at2759"/>
<comment type="caution">
    <text evidence="1">The sequence shown here is derived from an EMBL/GenBank/DDBJ whole genome shotgun (WGS) entry which is preliminary data.</text>
</comment>
<dbReference type="PANTHER" id="PTHR47163">
    <property type="entry name" value="DDE_TNP_IS1595 DOMAIN-CONTAINING PROTEIN"/>
    <property type="match status" value="1"/>
</dbReference>
<reference evidence="1 2" key="1">
    <citation type="journal article" date="2014" name="Genome Biol. Evol.">
        <title>The genome of the myxosporean Thelohanellus kitauei shows adaptations to nutrient acquisition within its fish host.</title>
        <authorList>
            <person name="Yang Y."/>
            <person name="Xiong J."/>
            <person name="Zhou Z."/>
            <person name="Huo F."/>
            <person name="Miao W."/>
            <person name="Ran C."/>
            <person name="Liu Y."/>
            <person name="Zhang J."/>
            <person name="Feng J."/>
            <person name="Wang M."/>
            <person name="Wang M."/>
            <person name="Wang L."/>
            <person name="Yao B."/>
        </authorList>
    </citation>
    <scope>NUCLEOTIDE SEQUENCE [LARGE SCALE GENOMIC DNA]</scope>
    <source>
        <strain evidence="1">Wuqing</strain>
    </source>
</reference>
<dbReference type="EMBL" id="JWZT01002471">
    <property type="protein sequence ID" value="KII69292.1"/>
    <property type="molecule type" value="Genomic_DNA"/>
</dbReference>
<dbReference type="AlphaFoldDB" id="A0A0C2N5T8"/>
<name>A0A0C2N5T8_THEKT</name>
<proteinExistence type="predicted"/>
<gene>
    <name evidence="1" type="ORF">RF11_13779</name>
</gene>
<evidence type="ECO:0000313" key="2">
    <source>
        <dbReference type="Proteomes" id="UP000031668"/>
    </source>
</evidence>
<dbReference type="InterPro" id="IPR053164">
    <property type="entry name" value="IS1016-like_transposase"/>
</dbReference>
<accession>A0A0C2N5T8</accession>
<evidence type="ECO:0008006" key="3">
    <source>
        <dbReference type="Google" id="ProtNLM"/>
    </source>
</evidence>
<keyword evidence="2" id="KW-1185">Reference proteome</keyword>
<evidence type="ECO:0000313" key="1">
    <source>
        <dbReference type="EMBL" id="KII69292.1"/>
    </source>
</evidence>
<dbReference type="Proteomes" id="UP000031668">
    <property type="component" value="Unassembled WGS sequence"/>
</dbReference>
<protein>
    <recommendedName>
        <fullName evidence="3">ISXO2-like transposase domain-containing protein</fullName>
    </recommendedName>
</protein>
<sequence length="159" mass="18488">MCRKICVLKLFEFSVNPDFFLSGERVKIEIDEVKFGRKYHRGRCVKGVCVFGPFKAKLQKWIKPDIRHVRKSGTTVISDGWASYLVLDQIVYLHLMVNHSQTLVDPTIGAHTNTIKGNWKHARSHPYTFNGNKKMVVQKLSLEIFLSPEIPRRYFQPKI</sequence>